<feature type="domain" description="Protein kinase" evidence="2">
    <location>
        <begin position="30"/>
        <end position="380"/>
    </location>
</feature>
<dbReference type="OrthoDB" id="4062651at2759"/>
<dbReference type="Proteomes" id="UP001140560">
    <property type="component" value="Unassembled WGS sequence"/>
</dbReference>
<dbReference type="GO" id="GO:0005524">
    <property type="term" value="F:ATP binding"/>
    <property type="evidence" value="ECO:0007669"/>
    <property type="project" value="UniProtKB-UniRule"/>
</dbReference>
<accession>A0A9W9CQW5</accession>
<dbReference type="SUPFAM" id="SSF56112">
    <property type="entry name" value="Protein kinase-like (PK-like)"/>
    <property type="match status" value="1"/>
</dbReference>
<organism evidence="3 4">
    <name type="scientific">Neocucurbitaria cava</name>
    <dbReference type="NCBI Taxonomy" id="798079"/>
    <lineage>
        <taxon>Eukaryota</taxon>
        <taxon>Fungi</taxon>
        <taxon>Dikarya</taxon>
        <taxon>Ascomycota</taxon>
        <taxon>Pezizomycotina</taxon>
        <taxon>Dothideomycetes</taxon>
        <taxon>Pleosporomycetidae</taxon>
        <taxon>Pleosporales</taxon>
        <taxon>Pleosporineae</taxon>
        <taxon>Cucurbitariaceae</taxon>
        <taxon>Neocucurbitaria</taxon>
    </lineage>
</organism>
<dbReference type="PANTHER" id="PTHR44305">
    <property type="entry name" value="SI:DKEY-192D15.2-RELATED"/>
    <property type="match status" value="1"/>
</dbReference>
<evidence type="ECO:0000256" key="1">
    <source>
        <dbReference type="PROSITE-ProRule" id="PRU10141"/>
    </source>
</evidence>
<dbReference type="SMART" id="SM00220">
    <property type="entry name" value="S_TKc"/>
    <property type="match status" value="1"/>
</dbReference>
<dbReference type="InterPro" id="IPR011009">
    <property type="entry name" value="Kinase-like_dom_sf"/>
</dbReference>
<reference evidence="3" key="1">
    <citation type="submission" date="2022-10" db="EMBL/GenBank/DDBJ databases">
        <title>Tapping the CABI collections for fungal endophytes: first genome assemblies for Collariella, Neodidymelliopsis, Ascochyta clinopodiicola, Didymella pomorum, Didymosphaeria variabile, Neocosmospora piperis and Neocucurbitaria cava.</title>
        <authorList>
            <person name="Hill R."/>
        </authorList>
    </citation>
    <scope>NUCLEOTIDE SEQUENCE</scope>
    <source>
        <strain evidence="3">IMI 356814</strain>
    </source>
</reference>
<dbReference type="Gene3D" id="3.30.200.20">
    <property type="entry name" value="Phosphorylase Kinase, domain 1"/>
    <property type="match status" value="1"/>
</dbReference>
<dbReference type="InterPro" id="IPR017441">
    <property type="entry name" value="Protein_kinase_ATP_BS"/>
</dbReference>
<feature type="binding site" evidence="1">
    <location>
        <position position="57"/>
    </location>
    <ligand>
        <name>ATP</name>
        <dbReference type="ChEBI" id="CHEBI:30616"/>
    </ligand>
</feature>
<evidence type="ECO:0000313" key="4">
    <source>
        <dbReference type="Proteomes" id="UP001140560"/>
    </source>
</evidence>
<keyword evidence="1" id="KW-0067">ATP-binding</keyword>
<dbReference type="PANTHER" id="PTHR44305:SF24">
    <property type="entry name" value="TYROSINE-PROTEIN KINASE C03B1.5-RELATED"/>
    <property type="match status" value="1"/>
</dbReference>
<sequence>MPTSEAAHAAWAREYVTRRVTLKRGDPEPFKTGQWLGKGGWSEVYETGIGGTVVALKRVYFRNTPRERILCLNELDILEKMSGRRHRHVVELIGSYELPLRGNNSQLGLLVWPVAQCDLSRFLGCLDLLGRLFERITADKDQAWTPKPEEEDALDEISRLNLFPWDKKIRKTQIQEGRYSRFVLMDLHRDCVYRLFTMVGCLAQAIAYLHDDQKIRHKDLKPSQVLLSSDGLWLTDFGWSMDVSELSNSATNNGGATSVKYHAPERATRGQRFCGRPEDIFALGCIFLEMTYRMWWMVAEDYLNPGAESGWSYQANLDLKTYWLEPLQIRARASRPPNPEIEHLTALIDQMLDPEPTTRPRIRDIVDTLAVDLGDSNPFFGNCCLPVKESA</sequence>
<comment type="caution">
    <text evidence="3">The sequence shown here is derived from an EMBL/GenBank/DDBJ whole genome shotgun (WGS) entry which is preliminary data.</text>
</comment>
<protein>
    <recommendedName>
        <fullName evidence="2">Protein kinase domain-containing protein</fullName>
    </recommendedName>
</protein>
<proteinExistence type="predicted"/>
<dbReference type="InterPro" id="IPR053083">
    <property type="entry name" value="TF_kinase-domain_protein"/>
</dbReference>
<keyword evidence="4" id="KW-1185">Reference proteome</keyword>
<keyword evidence="1" id="KW-0547">Nucleotide-binding</keyword>
<evidence type="ECO:0000259" key="2">
    <source>
        <dbReference type="PROSITE" id="PS50011"/>
    </source>
</evidence>
<evidence type="ECO:0000313" key="3">
    <source>
        <dbReference type="EMBL" id="KAJ4377331.1"/>
    </source>
</evidence>
<dbReference type="EMBL" id="JAPEUY010000001">
    <property type="protein sequence ID" value="KAJ4377331.1"/>
    <property type="molecule type" value="Genomic_DNA"/>
</dbReference>
<dbReference type="Gene3D" id="1.10.510.10">
    <property type="entry name" value="Transferase(Phosphotransferase) domain 1"/>
    <property type="match status" value="1"/>
</dbReference>
<dbReference type="InterPro" id="IPR000719">
    <property type="entry name" value="Prot_kinase_dom"/>
</dbReference>
<dbReference type="GO" id="GO:0004672">
    <property type="term" value="F:protein kinase activity"/>
    <property type="evidence" value="ECO:0007669"/>
    <property type="project" value="InterPro"/>
</dbReference>
<dbReference type="AlphaFoldDB" id="A0A9W9CQW5"/>
<gene>
    <name evidence="3" type="ORF">N0V83_000156</name>
</gene>
<dbReference type="PROSITE" id="PS50011">
    <property type="entry name" value="PROTEIN_KINASE_DOM"/>
    <property type="match status" value="1"/>
</dbReference>
<name>A0A9W9CQW5_9PLEO</name>
<dbReference type="CDD" id="cd00180">
    <property type="entry name" value="PKc"/>
    <property type="match status" value="1"/>
</dbReference>
<dbReference type="Pfam" id="PF00069">
    <property type="entry name" value="Pkinase"/>
    <property type="match status" value="1"/>
</dbReference>
<dbReference type="PROSITE" id="PS00107">
    <property type="entry name" value="PROTEIN_KINASE_ATP"/>
    <property type="match status" value="1"/>
</dbReference>